<accession>A0A6A5JX25</accession>
<feature type="compositionally biased region" description="Acidic residues" evidence="1">
    <location>
        <begin position="16"/>
        <end position="27"/>
    </location>
</feature>
<protein>
    <recommendedName>
        <fullName evidence="4">WD40 repeat-like protein</fullName>
    </recommendedName>
</protein>
<feature type="region of interest" description="Disordered" evidence="1">
    <location>
        <begin position="15"/>
        <end position="96"/>
    </location>
</feature>
<gene>
    <name evidence="2" type="ORF">BDW02DRAFT_574706</name>
</gene>
<evidence type="ECO:0000313" key="3">
    <source>
        <dbReference type="Proteomes" id="UP000800040"/>
    </source>
</evidence>
<dbReference type="Proteomes" id="UP000800040">
    <property type="component" value="Unassembled WGS sequence"/>
</dbReference>
<proteinExistence type="predicted"/>
<dbReference type="EMBL" id="ML975517">
    <property type="protein sequence ID" value="KAF1828639.1"/>
    <property type="molecule type" value="Genomic_DNA"/>
</dbReference>
<dbReference type="InterPro" id="IPR036322">
    <property type="entry name" value="WD40_repeat_dom_sf"/>
</dbReference>
<dbReference type="PANTHER" id="PTHR13211:SF0">
    <property type="entry name" value="TELOMERASE CAJAL BODY PROTEIN 1"/>
    <property type="match status" value="1"/>
</dbReference>
<evidence type="ECO:0008006" key="4">
    <source>
        <dbReference type="Google" id="ProtNLM"/>
    </source>
</evidence>
<dbReference type="SUPFAM" id="SSF50978">
    <property type="entry name" value="WD40 repeat-like"/>
    <property type="match status" value="1"/>
</dbReference>
<organism evidence="2 3">
    <name type="scientific">Decorospora gaudefroyi</name>
    <dbReference type="NCBI Taxonomy" id="184978"/>
    <lineage>
        <taxon>Eukaryota</taxon>
        <taxon>Fungi</taxon>
        <taxon>Dikarya</taxon>
        <taxon>Ascomycota</taxon>
        <taxon>Pezizomycotina</taxon>
        <taxon>Dothideomycetes</taxon>
        <taxon>Pleosporomycetidae</taxon>
        <taxon>Pleosporales</taxon>
        <taxon>Pleosporineae</taxon>
        <taxon>Pleosporaceae</taxon>
        <taxon>Decorospora</taxon>
    </lineage>
</organism>
<dbReference type="Gene3D" id="2.130.10.10">
    <property type="entry name" value="YVTN repeat-like/Quinoprotein amine dehydrogenase"/>
    <property type="match status" value="1"/>
</dbReference>
<dbReference type="InterPro" id="IPR015943">
    <property type="entry name" value="WD40/YVTN_repeat-like_dom_sf"/>
</dbReference>
<name>A0A6A5JX25_9PLEO</name>
<reference evidence="2" key="1">
    <citation type="submission" date="2020-01" db="EMBL/GenBank/DDBJ databases">
        <authorList>
            <consortium name="DOE Joint Genome Institute"/>
            <person name="Haridas S."/>
            <person name="Albert R."/>
            <person name="Binder M."/>
            <person name="Bloem J."/>
            <person name="Labutti K."/>
            <person name="Salamov A."/>
            <person name="Andreopoulos B."/>
            <person name="Baker S.E."/>
            <person name="Barry K."/>
            <person name="Bills G."/>
            <person name="Bluhm B.H."/>
            <person name="Cannon C."/>
            <person name="Castanera R."/>
            <person name="Culley D.E."/>
            <person name="Daum C."/>
            <person name="Ezra D."/>
            <person name="Gonzalez J.B."/>
            <person name="Henrissat B."/>
            <person name="Kuo A."/>
            <person name="Liang C."/>
            <person name="Lipzen A."/>
            <person name="Lutzoni F."/>
            <person name="Magnuson J."/>
            <person name="Mondo S."/>
            <person name="Nolan M."/>
            <person name="Ohm R."/>
            <person name="Pangilinan J."/>
            <person name="Park H.-J."/>
            <person name="Ramirez L."/>
            <person name="Alfaro M."/>
            <person name="Sun H."/>
            <person name="Tritt A."/>
            <person name="Yoshinaga Y."/>
            <person name="Zwiers L.-H."/>
            <person name="Turgeon B.G."/>
            <person name="Goodwin S.B."/>
            <person name="Spatafora J.W."/>
            <person name="Crous P.W."/>
            <person name="Grigoriev I.V."/>
        </authorList>
    </citation>
    <scope>NUCLEOTIDE SEQUENCE</scope>
    <source>
        <strain evidence="2">P77</strain>
    </source>
</reference>
<dbReference type="AlphaFoldDB" id="A0A6A5JX25"/>
<evidence type="ECO:0000256" key="1">
    <source>
        <dbReference type="SAM" id="MobiDB-lite"/>
    </source>
</evidence>
<sequence length="508" mass="55213">MGINVRCLASTRVLEDEVQEKETSEEDEKSRDIRVLEGAVEEESRVRELEEVSEQSDDVTLGGDIEENEPDSPMSSTSSSSSSTTDTDDSSDTTLSDPLQHNISCVYEAQLSPDGTCVFTTDFARQFSVYPIDRGILSNTTTRRLEPYASFQSPSPIWAFAVNPLFNLQDASSTTVLVSRRDSYITLHNALADTTQTYDVDDTQPVDISKPLASYKLVNNLTEAIIAPLSLAYSNSRAHFFAGEKDRISVFDLTDTDEPLYTIDTIPAKRNKLKGGGRGFKGWVSALSLSPPSSTAHDGLLAVGTWSRYVGIYDPASGRDVTQFALPGTVNGRTFRNRNFKDILGNGVSSLKWSPCGKYLYIAERNSDVLLLYDVRKFSLGLAHCVGRNALTNQKLGFDVCNTGDSPYDIEGLSHEVWAGGTDGCIRVWRDPYAKEGAVEADEVVKAVPDGDGTPVVGTLLHPSGSLAIAACGVLELSEDTERRGGRECGGLRPGMREWGSVDILGLG</sequence>
<keyword evidence="3" id="KW-1185">Reference proteome</keyword>
<dbReference type="InterPro" id="IPR051150">
    <property type="entry name" value="SWT21/TCAB1_mRNA_Telomere"/>
</dbReference>
<evidence type="ECO:0000313" key="2">
    <source>
        <dbReference type="EMBL" id="KAF1828639.1"/>
    </source>
</evidence>
<feature type="compositionally biased region" description="Low complexity" evidence="1">
    <location>
        <begin position="71"/>
        <end position="85"/>
    </location>
</feature>
<dbReference type="PANTHER" id="PTHR13211">
    <property type="entry name" value="TELOMERASE CAJAL BODY PROTEIN 1"/>
    <property type="match status" value="1"/>
</dbReference>
<dbReference type="OrthoDB" id="239865at2759"/>